<organism evidence="1 2">
    <name type="scientific">Gelatiniphilus marinus</name>
    <dbReference type="NCBI Taxonomy" id="1759464"/>
    <lineage>
        <taxon>Bacteria</taxon>
        <taxon>Pseudomonadati</taxon>
        <taxon>Bacteroidota</taxon>
        <taxon>Flavobacteriia</taxon>
        <taxon>Flavobacteriales</taxon>
        <taxon>Flavobacteriaceae</taxon>
        <taxon>Gelatiniphilus</taxon>
    </lineage>
</organism>
<accession>A0ABW5JWK0</accession>
<proteinExistence type="predicted"/>
<dbReference type="Proteomes" id="UP001597441">
    <property type="component" value="Unassembled WGS sequence"/>
</dbReference>
<evidence type="ECO:0000313" key="1">
    <source>
        <dbReference type="EMBL" id="MFD2536495.1"/>
    </source>
</evidence>
<comment type="caution">
    <text evidence="1">The sequence shown here is derived from an EMBL/GenBank/DDBJ whole genome shotgun (WGS) entry which is preliminary data.</text>
</comment>
<reference evidence="2" key="1">
    <citation type="journal article" date="2019" name="Int. J. Syst. Evol. Microbiol.">
        <title>The Global Catalogue of Microorganisms (GCM) 10K type strain sequencing project: providing services to taxonomists for standard genome sequencing and annotation.</title>
        <authorList>
            <consortium name="The Broad Institute Genomics Platform"/>
            <consortium name="The Broad Institute Genome Sequencing Center for Infectious Disease"/>
            <person name="Wu L."/>
            <person name="Ma J."/>
        </authorList>
    </citation>
    <scope>NUCLEOTIDE SEQUENCE [LARGE SCALE GENOMIC DNA]</scope>
    <source>
        <strain evidence="2">KCTC 42903</strain>
    </source>
</reference>
<dbReference type="RefSeq" id="WP_388021002.1">
    <property type="nucleotide sequence ID" value="NZ_JBHUDT010000009.1"/>
</dbReference>
<protein>
    <recommendedName>
        <fullName evidence="3">Lipoprotein</fullName>
    </recommendedName>
</protein>
<dbReference type="PROSITE" id="PS51257">
    <property type="entry name" value="PROKAR_LIPOPROTEIN"/>
    <property type="match status" value="1"/>
</dbReference>
<keyword evidence="2" id="KW-1185">Reference proteome</keyword>
<evidence type="ECO:0008006" key="3">
    <source>
        <dbReference type="Google" id="ProtNLM"/>
    </source>
</evidence>
<gene>
    <name evidence="1" type="ORF">ACFSQS_15395</name>
</gene>
<evidence type="ECO:0000313" key="2">
    <source>
        <dbReference type="Proteomes" id="UP001597441"/>
    </source>
</evidence>
<name>A0ABW5JWK0_9FLAO</name>
<sequence length="190" mass="22394">MKIKILGFVYIALLVSCQNEIIDNREDWVKEIDKTIMAYEKTAKIESTKTLMENGNETFFNYYEKDSNGFQKIKGHYDENAFVDAVIEIYLVNDEIVLEKMGGLFPLLYKGHKKETDPCCELFNRLIYYKNSSEGKAYIKQLKIMSSKDKEKYINDLNLLPLVEEERFNIANEYLRTKNQIKELKKIKNN</sequence>
<dbReference type="EMBL" id="JBHULK010000009">
    <property type="protein sequence ID" value="MFD2536495.1"/>
    <property type="molecule type" value="Genomic_DNA"/>
</dbReference>